<name>A0A8H3FS26_9LECA</name>
<dbReference type="AlphaFoldDB" id="A0A8H3FS26"/>
<dbReference type="InterPro" id="IPR020846">
    <property type="entry name" value="MFS_dom"/>
</dbReference>
<feature type="transmembrane region" description="Helical" evidence="8">
    <location>
        <begin position="234"/>
        <end position="257"/>
    </location>
</feature>
<evidence type="ECO:0000313" key="11">
    <source>
        <dbReference type="Proteomes" id="UP000664203"/>
    </source>
</evidence>
<dbReference type="PROSITE" id="PS00216">
    <property type="entry name" value="SUGAR_TRANSPORT_1"/>
    <property type="match status" value="1"/>
</dbReference>
<feature type="domain" description="Major facilitator superfamily (MFS) profile" evidence="9">
    <location>
        <begin position="1"/>
        <end position="428"/>
    </location>
</feature>
<dbReference type="InterPro" id="IPR050360">
    <property type="entry name" value="MFS_Sugar_Transporters"/>
</dbReference>
<gene>
    <name evidence="10" type="ORF">ALECFALPRED_004178</name>
</gene>
<dbReference type="InterPro" id="IPR005829">
    <property type="entry name" value="Sugar_transporter_CS"/>
</dbReference>
<dbReference type="GO" id="GO:0016020">
    <property type="term" value="C:membrane"/>
    <property type="evidence" value="ECO:0007669"/>
    <property type="project" value="UniProtKB-SubCell"/>
</dbReference>
<evidence type="ECO:0000256" key="5">
    <source>
        <dbReference type="ARBA" id="ARBA00022989"/>
    </source>
</evidence>
<dbReference type="PANTHER" id="PTHR48022:SF26">
    <property type="entry name" value="MAJOR FACILITATOR SUPERFAMILY (MFS) PROFILE DOMAIN-CONTAINING PROTEIN-RELATED"/>
    <property type="match status" value="1"/>
</dbReference>
<evidence type="ECO:0000256" key="4">
    <source>
        <dbReference type="ARBA" id="ARBA00022692"/>
    </source>
</evidence>
<reference evidence="10" key="1">
    <citation type="submission" date="2021-03" db="EMBL/GenBank/DDBJ databases">
        <authorList>
            <person name="Tagirdzhanova G."/>
        </authorList>
    </citation>
    <scope>NUCLEOTIDE SEQUENCE</scope>
</reference>
<dbReference type="InterPro" id="IPR036259">
    <property type="entry name" value="MFS_trans_sf"/>
</dbReference>
<dbReference type="PANTHER" id="PTHR48022">
    <property type="entry name" value="PLASTIDIC GLUCOSE TRANSPORTER 4"/>
    <property type="match status" value="1"/>
</dbReference>
<feature type="transmembrane region" description="Helical" evidence="8">
    <location>
        <begin position="340"/>
        <end position="363"/>
    </location>
</feature>
<comment type="caution">
    <text evidence="10">The sequence shown here is derived from an EMBL/GenBank/DDBJ whole genome shotgun (WGS) entry which is preliminary data.</text>
</comment>
<keyword evidence="4 8" id="KW-0812">Transmembrane</keyword>
<dbReference type="NCBIfam" id="TIGR00879">
    <property type="entry name" value="SP"/>
    <property type="match status" value="1"/>
</dbReference>
<feature type="transmembrane region" description="Helical" evidence="8">
    <location>
        <begin position="375"/>
        <end position="399"/>
    </location>
</feature>
<dbReference type="PROSITE" id="PS50850">
    <property type="entry name" value="MFS"/>
    <property type="match status" value="1"/>
</dbReference>
<dbReference type="InterPro" id="IPR003663">
    <property type="entry name" value="Sugar/inositol_transpt"/>
</dbReference>
<keyword evidence="11" id="KW-1185">Reference proteome</keyword>
<comment type="similarity">
    <text evidence="2 7">Belongs to the major facilitator superfamily. Sugar transporter (TC 2.A.1.1) family.</text>
</comment>
<evidence type="ECO:0000256" key="8">
    <source>
        <dbReference type="SAM" id="Phobius"/>
    </source>
</evidence>
<accession>A0A8H3FS26</accession>
<feature type="transmembrane region" description="Helical" evidence="8">
    <location>
        <begin position="118"/>
        <end position="141"/>
    </location>
</feature>
<comment type="subcellular location">
    <subcellularLocation>
        <location evidence="1">Membrane</location>
        <topology evidence="1">Multi-pass membrane protein</topology>
    </subcellularLocation>
</comment>
<dbReference type="Gene3D" id="1.20.1250.20">
    <property type="entry name" value="MFS general substrate transporter like domains"/>
    <property type="match status" value="1"/>
</dbReference>
<feature type="transmembrane region" description="Helical" evidence="8">
    <location>
        <begin position="405"/>
        <end position="424"/>
    </location>
</feature>
<feature type="transmembrane region" description="Helical" evidence="8">
    <location>
        <begin position="61"/>
        <end position="83"/>
    </location>
</feature>
<feature type="transmembrane region" description="Helical" evidence="8">
    <location>
        <begin position="273"/>
        <end position="294"/>
    </location>
</feature>
<keyword evidence="5 8" id="KW-1133">Transmembrane helix</keyword>
<dbReference type="Proteomes" id="UP000664203">
    <property type="component" value="Unassembled WGS sequence"/>
</dbReference>
<evidence type="ECO:0000256" key="6">
    <source>
        <dbReference type="ARBA" id="ARBA00023136"/>
    </source>
</evidence>
<evidence type="ECO:0000256" key="2">
    <source>
        <dbReference type="ARBA" id="ARBA00010992"/>
    </source>
</evidence>
<feature type="transmembrane region" description="Helical" evidence="8">
    <location>
        <begin position="147"/>
        <end position="170"/>
    </location>
</feature>
<dbReference type="GO" id="GO:0005351">
    <property type="term" value="F:carbohydrate:proton symporter activity"/>
    <property type="evidence" value="ECO:0007669"/>
    <property type="project" value="TreeGrafter"/>
</dbReference>
<dbReference type="EMBL" id="CAJPDR010000259">
    <property type="protein sequence ID" value="CAF9928950.1"/>
    <property type="molecule type" value="Genomic_DNA"/>
</dbReference>
<keyword evidence="3 7" id="KW-0813">Transport</keyword>
<organism evidence="10 11">
    <name type="scientific">Alectoria fallacina</name>
    <dbReference type="NCBI Taxonomy" id="1903189"/>
    <lineage>
        <taxon>Eukaryota</taxon>
        <taxon>Fungi</taxon>
        <taxon>Dikarya</taxon>
        <taxon>Ascomycota</taxon>
        <taxon>Pezizomycotina</taxon>
        <taxon>Lecanoromycetes</taxon>
        <taxon>OSLEUM clade</taxon>
        <taxon>Lecanoromycetidae</taxon>
        <taxon>Lecanorales</taxon>
        <taxon>Lecanorineae</taxon>
        <taxon>Parmeliaceae</taxon>
        <taxon>Alectoria</taxon>
    </lineage>
</organism>
<evidence type="ECO:0000256" key="1">
    <source>
        <dbReference type="ARBA" id="ARBA00004141"/>
    </source>
</evidence>
<dbReference type="OrthoDB" id="2143867at2759"/>
<dbReference type="InterPro" id="IPR005828">
    <property type="entry name" value="MFS_sugar_transport-like"/>
</dbReference>
<proteinExistence type="inferred from homology"/>
<evidence type="ECO:0000259" key="9">
    <source>
        <dbReference type="PROSITE" id="PS50850"/>
    </source>
</evidence>
<dbReference type="PRINTS" id="PR00171">
    <property type="entry name" value="SUGRTRNSPORT"/>
</dbReference>
<dbReference type="SUPFAM" id="SSF103473">
    <property type="entry name" value="MFS general substrate transporter"/>
    <property type="match status" value="1"/>
</dbReference>
<dbReference type="Pfam" id="PF00083">
    <property type="entry name" value="Sugar_tr"/>
    <property type="match status" value="1"/>
</dbReference>
<evidence type="ECO:0000313" key="10">
    <source>
        <dbReference type="EMBL" id="CAF9928950.1"/>
    </source>
</evidence>
<sequence>MDACSLNSGGILTLEDFEARFQLEDNETLKGVIVGSYDLGCLVGALATGPIGNWIGRKRSILLGTTVMMVGAFLQFLAPTFGIMTAGRVIAGIGNGMNTATAPVWASETSKTATRGRIGMALMVINIGGLAISCWMTYLFSFVKSELAWRFPLAFQLFFVLIIFLTAFWLPESPRWLAMKHQDDKALAVMVALEGSSVTSESSTASRDFAEIKTSIALEQSPTVKRETKPWFRLILGIAVQAMQQFTGINIICYYLPYVLTESVGLDGSKARLLAAVNAMTYLGSTFVGLAFVERWGRRRLMMYGALGQCCCWLAITLLLDSASTVGLSLSRQQQLGSAAVLFFFLFNFFFGASWQGVSWLYPTEINSTQNRISGMSYGVATNWLINFGVVFVTPLGIARLGSQFYVIWTVLNGLMLPIIYLFYPETAGRSLEDIDGMFEAHPTVWVFTNKSMTSWKPSTSNGSQDSGEDAATCRTVEDSAVFSRNVSGIELASLANLRHRQACGGMTPLRSMTPVQNDVRLEGDGTVANQAAEAQEEGETGADAGENDEDANVISLQLLGRATMLSERVSTLGPQVSSTALL</sequence>
<evidence type="ECO:0000256" key="3">
    <source>
        <dbReference type="ARBA" id="ARBA00022448"/>
    </source>
</evidence>
<evidence type="ECO:0000256" key="7">
    <source>
        <dbReference type="RuleBase" id="RU003346"/>
    </source>
</evidence>
<protein>
    <recommendedName>
        <fullName evidence="9">Major facilitator superfamily (MFS) profile domain-containing protein</fullName>
    </recommendedName>
</protein>
<keyword evidence="6 8" id="KW-0472">Membrane</keyword>